<evidence type="ECO:0000313" key="4">
    <source>
        <dbReference type="Proteomes" id="UP000662747"/>
    </source>
</evidence>
<feature type="signal peptide" evidence="2">
    <location>
        <begin position="1"/>
        <end position="27"/>
    </location>
</feature>
<protein>
    <submittedName>
        <fullName evidence="3">Carboxypeptidase regulatory-like domain-containing protein</fullName>
    </submittedName>
</protein>
<dbReference type="RefSeq" id="WP_206724779.1">
    <property type="nucleotide sequence ID" value="NZ_CP071090.1"/>
</dbReference>
<name>A0ABX7NWG2_9BACT</name>
<organism evidence="3 4">
    <name type="scientific">Pyxidicoccus parkwayensis</name>
    <dbReference type="NCBI Taxonomy" id="2813578"/>
    <lineage>
        <taxon>Bacteria</taxon>
        <taxon>Pseudomonadati</taxon>
        <taxon>Myxococcota</taxon>
        <taxon>Myxococcia</taxon>
        <taxon>Myxococcales</taxon>
        <taxon>Cystobacterineae</taxon>
        <taxon>Myxococcaceae</taxon>
        <taxon>Pyxidicoccus</taxon>
    </lineage>
</organism>
<evidence type="ECO:0000256" key="2">
    <source>
        <dbReference type="SAM" id="SignalP"/>
    </source>
</evidence>
<accession>A0ABX7NWG2</accession>
<feature type="region of interest" description="Disordered" evidence="1">
    <location>
        <begin position="347"/>
        <end position="369"/>
    </location>
</feature>
<dbReference type="InterPro" id="IPR013784">
    <property type="entry name" value="Carb-bd-like_fold"/>
</dbReference>
<reference evidence="3 4" key="1">
    <citation type="submission" date="2021-02" db="EMBL/GenBank/DDBJ databases">
        <title>De Novo genome assembly of isolated myxobacteria.</title>
        <authorList>
            <person name="Stevens D.C."/>
        </authorList>
    </citation>
    <scope>NUCLEOTIDE SEQUENCE [LARGE SCALE GENOMIC DNA]</scope>
    <source>
        <strain evidence="4">SCPEA02</strain>
    </source>
</reference>
<dbReference type="Proteomes" id="UP000662747">
    <property type="component" value="Chromosome"/>
</dbReference>
<keyword evidence="2" id="KW-0732">Signal</keyword>
<feature type="chain" id="PRO_5046130436" evidence="2">
    <location>
        <begin position="28"/>
        <end position="807"/>
    </location>
</feature>
<sequence>MPSSRVALKLVPLAWVLVLSWGPFAHALPSASTPEPQSPEPVPEPREAYACTFEVAPAEVLLRVVDVRGQPIPGARVAQGPATSWGPPRFSEDGPVTDARGEARLALRPGPDLRASVDVMAEGYAPMRASLGVAAGEQRRMDVKLWKPVSISGRVLDARGRPLPGAKVWGSKGHDHGVSAESDAKGRFTVTGIPEGWVTLSVTLSGQFIAQTRVVAPRRDVELRGAFSALDVQVLDAQGQPLPDVPVNIETVPATGFLAPVMKTDVKGRAEQAVLPVTRVRATAFWNRESFGWQTSGEVSLVAGKRHSLVLSFEGSSLRPPLTGRVVDTAGRPIAGADVMATPLAHRDPGIVRDSPESPAQFERSQTRSDAQGRFTLKDLRAGAVRVRAWHRYTLFQDVPPVQVAPGQDEVTVVLERQRAVEGRVVDPEGRPVSNFQVNDRSFSDAQGQFYDVPVPEGRTTLTFWAEGFAAELRVVDVPAGKRGRLREPIVLQRGRRVSGRVVKEDGCTPIAGAVVSLDHADAPESGVRDFVSTLTDADGRFQLGSLGEEPLFLRVAKREASIFSSALIPLVRVPVGAEEDAVTVRFTPEVSLTGVVKDNQGRPMGEAWLHADCALFPIPLDAAGRFAMHGLDGGQPCSLQVSTDDDAGPPLHFFSPRQVMLPARGTLRVELSARSGPASLKVQVPRMDMWLGLLEGEVPMPETWKQYKALRGVLRTDPCEDCRALQRHDKPGEYTFSQLPLGRYTLLVGALRPGLDGMAFVRVPVNLTAPGQTRVEVSATELRHVLELPRRPPTPPETPPSGGCGT</sequence>
<feature type="compositionally biased region" description="Basic and acidic residues" evidence="1">
    <location>
        <begin position="347"/>
        <end position="356"/>
    </location>
</feature>
<dbReference type="Gene3D" id="2.60.40.1120">
    <property type="entry name" value="Carboxypeptidase-like, regulatory domain"/>
    <property type="match status" value="4"/>
</dbReference>
<evidence type="ECO:0000256" key="1">
    <source>
        <dbReference type="SAM" id="MobiDB-lite"/>
    </source>
</evidence>
<dbReference type="Pfam" id="PF13620">
    <property type="entry name" value="CarboxypepD_reg"/>
    <property type="match status" value="2"/>
</dbReference>
<dbReference type="SUPFAM" id="SSF49452">
    <property type="entry name" value="Starch-binding domain-like"/>
    <property type="match status" value="1"/>
</dbReference>
<gene>
    <name evidence="3" type="ORF">JY651_50395</name>
</gene>
<evidence type="ECO:0000313" key="3">
    <source>
        <dbReference type="EMBL" id="QSQ23204.1"/>
    </source>
</evidence>
<dbReference type="InterPro" id="IPR008969">
    <property type="entry name" value="CarboxyPept-like_regulatory"/>
</dbReference>
<dbReference type="SUPFAM" id="SSF49464">
    <property type="entry name" value="Carboxypeptidase regulatory domain-like"/>
    <property type="match status" value="3"/>
</dbReference>
<keyword evidence="4" id="KW-1185">Reference proteome</keyword>
<proteinExistence type="predicted"/>
<dbReference type="EMBL" id="CP071090">
    <property type="protein sequence ID" value="QSQ23204.1"/>
    <property type="molecule type" value="Genomic_DNA"/>
</dbReference>